<accession>A0A3B1BMI4</accession>
<protein>
    <submittedName>
        <fullName evidence="1">Uncharacterized protein</fullName>
    </submittedName>
</protein>
<organism evidence="1">
    <name type="scientific">hydrothermal vent metagenome</name>
    <dbReference type="NCBI Taxonomy" id="652676"/>
    <lineage>
        <taxon>unclassified sequences</taxon>
        <taxon>metagenomes</taxon>
        <taxon>ecological metagenomes</taxon>
    </lineage>
</organism>
<name>A0A3B1BMI4_9ZZZZ</name>
<sequence length="46" mass="5352">MNVIYLGLALRDLRMTEIRSQAEYCEKWSSGSFSENLNDNCNYCGR</sequence>
<reference evidence="1" key="1">
    <citation type="submission" date="2018-06" db="EMBL/GenBank/DDBJ databases">
        <authorList>
            <person name="Zhirakovskaya E."/>
        </authorList>
    </citation>
    <scope>NUCLEOTIDE SEQUENCE</scope>
</reference>
<dbReference type="AlphaFoldDB" id="A0A3B1BMI4"/>
<dbReference type="EMBL" id="UOGA01000159">
    <property type="protein sequence ID" value="VAX19576.1"/>
    <property type="molecule type" value="Genomic_DNA"/>
</dbReference>
<gene>
    <name evidence="1" type="ORF">MNBD_NITROSPINAE04-2171</name>
</gene>
<proteinExistence type="predicted"/>
<evidence type="ECO:0000313" key="1">
    <source>
        <dbReference type="EMBL" id="VAX19576.1"/>
    </source>
</evidence>